<dbReference type="GO" id="GO:0050660">
    <property type="term" value="F:flavin adenine dinucleotide binding"/>
    <property type="evidence" value="ECO:0007669"/>
    <property type="project" value="InterPro"/>
</dbReference>
<sequence length="383" mass="41555">MKTDYEFIVIGAGGAGSAAAYELARRGCEVLLIEQFQVGHDRGSSHGHSRIFRFAYAEPDYVRLAQAALLAWRELEADAGMPLLTLTGGLDLGPAGSSSLEQTEHALRAMGAVFDKLDAQSLMRRFPQWRVPGDWIGIYSPDAGIVNPTQSVEVLAVLAQGYGARLLERTPVRGLELSGQGSPRVLTDQGKFSCRRLIVAAGAWLPQLVPQLATRLRVTQEATVFFKPQVLEPFSPRRFPIFINHLSASGLPDVYGFPVFGLPGVKVALHHGGPATTAEARGFKVAQEYIETLSGWLLRYLPAAAGPVIQAKTCLYTNTATHDFLIDLHPESSSVLLASPCSGHGFKFAPAIGKILADWALDVPNPWHFERFRLERALGSASS</sequence>
<dbReference type="Gene3D" id="3.30.9.10">
    <property type="entry name" value="D-Amino Acid Oxidase, subunit A, domain 2"/>
    <property type="match status" value="1"/>
</dbReference>
<evidence type="ECO:0000256" key="1">
    <source>
        <dbReference type="ARBA" id="ARBA00001974"/>
    </source>
</evidence>
<dbReference type="GO" id="GO:0008115">
    <property type="term" value="F:sarcosine oxidase activity"/>
    <property type="evidence" value="ECO:0007669"/>
    <property type="project" value="UniProtKB-EC"/>
</dbReference>
<dbReference type="STRING" id="526227.Mesil_1596"/>
<dbReference type="EMBL" id="CP002042">
    <property type="protein sequence ID" value="ADH63483.1"/>
    <property type="molecule type" value="Genomic_DNA"/>
</dbReference>
<dbReference type="InterPro" id="IPR036188">
    <property type="entry name" value="FAD/NAD-bd_sf"/>
</dbReference>
<dbReference type="EC" id="1.5.3.1" evidence="6"/>
<dbReference type="HOGENOM" id="CLU_007884_2_1_0"/>
<dbReference type="Proteomes" id="UP000001916">
    <property type="component" value="Chromosome"/>
</dbReference>
<evidence type="ECO:0000256" key="3">
    <source>
        <dbReference type="ARBA" id="ARBA00022827"/>
    </source>
</evidence>
<name>D7BFD0_ALLS1</name>
<protein>
    <submittedName>
        <fullName evidence="6">Sarcosine oxidase</fullName>
        <ecNumber evidence="6">1.5.3.1</ecNumber>
    </submittedName>
</protein>
<dbReference type="Pfam" id="PF01266">
    <property type="entry name" value="DAO"/>
    <property type="match status" value="1"/>
</dbReference>
<accession>D7BFD0</accession>
<dbReference type="AlphaFoldDB" id="D7BFD0"/>
<reference evidence="6 7" key="1">
    <citation type="journal article" date="2010" name="Stand. Genomic Sci.">
        <title>Complete genome sequence of Meiothermus silvanus type strain (VI-R2).</title>
        <authorList>
            <person name="Sikorski J."/>
            <person name="Tindall B.J."/>
            <person name="Lowry S."/>
            <person name="Lucas S."/>
            <person name="Nolan M."/>
            <person name="Copeland A."/>
            <person name="Glavina Del Rio T."/>
            <person name="Tice H."/>
            <person name="Cheng J.F."/>
            <person name="Han C."/>
            <person name="Pitluck S."/>
            <person name="Liolios K."/>
            <person name="Ivanova N."/>
            <person name="Mavromatis K."/>
            <person name="Mikhailova N."/>
            <person name="Pati A."/>
            <person name="Goodwin L."/>
            <person name="Chen A."/>
            <person name="Palaniappan K."/>
            <person name="Land M."/>
            <person name="Hauser L."/>
            <person name="Chang Y.J."/>
            <person name="Jeffries C.D."/>
            <person name="Rohde M."/>
            <person name="Goker M."/>
            <person name="Woyke T."/>
            <person name="Bristow J."/>
            <person name="Eisen J.A."/>
            <person name="Markowitz V."/>
            <person name="Hugenholtz P."/>
            <person name="Kyrpides N.C."/>
            <person name="Klenk H.P."/>
            <person name="Lapidus A."/>
        </authorList>
    </citation>
    <scope>NUCLEOTIDE SEQUENCE [LARGE SCALE GENOMIC DNA]</scope>
    <source>
        <strain evidence="7">ATCC 700542 / DSM 9946 / VI-R2</strain>
    </source>
</reference>
<keyword evidence="3" id="KW-0274">FAD</keyword>
<dbReference type="PANTHER" id="PTHR10961">
    <property type="entry name" value="PEROXISOMAL SARCOSINE OXIDASE"/>
    <property type="match status" value="1"/>
</dbReference>
<keyword evidence="2" id="KW-0285">Flavoprotein</keyword>
<dbReference type="Gene3D" id="3.50.50.60">
    <property type="entry name" value="FAD/NAD(P)-binding domain"/>
    <property type="match status" value="1"/>
</dbReference>
<keyword evidence="7" id="KW-1185">Reference proteome</keyword>
<dbReference type="RefSeq" id="WP_013158047.1">
    <property type="nucleotide sequence ID" value="NC_014212.1"/>
</dbReference>
<dbReference type="OrthoDB" id="9794226at2"/>
<dbReference type="NCBIfam" id="NF008425">
    <property type="entry name" value="PRK11259.1"/>
    <property type="match status" value="1"/>
</dbReference>
<dbReference type="eggNOG" id="COG0665">
    <property type="taxonomic scope" value="Bacteria"/>
</dbReference>
<evidence type="ECO:0000256" key="4">
    <source>
        <dbReference type="ARBA" id="ARBA00023002"/>
    </source>
</evidence>
<evidence type="ECO:0000313" key="7">
    <source>
        <dbReference type="Proteomes" id="UP000001916"/>
    </source>
</evidence>
<feature type="domain" description="FAD dependent oxidoreductase" evidence="5">
    <location>
        <begin position="7"/>
        <end position="359"/>
    </location>
</feature>
<gene>
    <name evidence="6" type="ordered locus">Mesil_1596</name>
</gene>
<dbReference type="SUPFAM" id="SSF51905">
    <property type="entry name" value="FAD/NAD(P)-binding domain"/>
    <property type="match status" value="1"/>
</dbReference>
<keyword evidence="4 6" id="KW-0560">Oxidoreductase</keyword>
<dbReference type="InterPro" id="IPR006076">
    <property type="entry name" value="FAD-dep_OxRdtase"/>
</dbReference>
<evidence type="ECO:0000313" key="6">
    <source>
        <dbReference type="EMBL" id="ADH63483.1"/>
    </source>
</evidence>
<dbReference type="InterPro" id="IPR045170">
    <property type="entry name" value="MTOX"/>
</dbReference>
<dbReference type="PANTHER" id="PTHR10961:SF7">
    <property type="entry name" value="FAD DEPENDENT OXIDOREDUCTASE DOMAIN-CONTAINING PROTEIN"/>
    <property type="match status" value="1"/>
</dbReference>
<dbReference type="SUPFAM" id="SSF54373">
    <property type="entry name" value="FAD-linked reductases, C-terminal domain"/>
    <property type="match status" value="1"/>
</dbReference>
<evidence type="ECO:0000256" key="2">
    <source>
        <dbReference type="ARBA" id="ARBA00022630"/>
    </source>
</evidence>
<dbReference type="KEGG" id="msv:Mesil_1596"/>
<evidence type="ECO:0000259" key="5">
    <source>
        <dbReference type="Pfam" id="PF01266"/>
    </source>
</evidence>
<proteinExistence type="predicted"/>
<comment type="cofactor">
    <cofactor evidence="1">
        <name>FAD</name>
        <dbReference type="ChEBI" id="CHEBI:57692"/>
    </cofactor>
</comment>
<organism evidence="6 7">
    <name type="scientific">Allomeiothermus silvanus (strain ATCC 700542 / DSM 9946 / NBRC 106475 / NCIMB 13440 / VI-R2)</name>
    <name type="common">Thermus silvanus</name>
    <dbReference type="NCBI Taxonomy" id="526227"/>
    <lineage>
        <taxon>Bacteria</taxon>
        <taxon>Thermotogati</taxon>
        <taxon>Deinococcota</taxon>
        <taxon>Deinococci</taxon>
        <taxon>Thermales</taxon>
        <taxon>Thermaceae</taxon>
        <taxon>Allomeiothermus</taxon>
    </lineage>
</organism>